<protein>
    <recommendedName>
        <fullName evidence="6 22">Penicillin-binding protein 1B</fullName>
        <shortName evidence="23">PBP-1b</shortName>
        <shortName evidence="23">PBP1b</shortName>
    </recommendedName>
    <alternativeName>
        <fullName evidence="19 23">Murein polymerase</fullName>
    </alternativeName>
</protein>
<evidence type="ECO:0000256" key="6">
    <source>
        <dbReference type="ARBA" id="ARBA00018637"/>
    </source>
</evidence>
<dbReference type="GO" id="GO:0005886">
    <property type="term" value="C:plasma membrane"/>
    <property type="evidence" value="ECO:0007669"/>
    <property type="project" value="UniProtKB-SubCell"/>
</dbReference>
<feature type="active site" description="Proton donor; for transglycosylase activity" evidence="24">
    <location>
        <position position="195"/>
    </location>
</feature>
<evidence type="ECO:0000259" key="26">
    <source>
        <dbReference type="Pfam" id="PF00905"/>
    </source>
</evidence>
<dbReference type="Gene3D" id="3.40.710.10">
    <property type="entry name" value="DD-peptidase/beta-lactamase superfamily"/>
    <property type="match status" value="1"/>
</dbReference>
<keyword evidence="25" id="KW-1133">Transmembrane helix</keyword>
<evidence type="ECO:0000256" key="15">
    <source>
        <dbReference type="ARBA" id="ARBA00023136"/>
    </source>
</evidence>
<sequence>MTQKQSRTSRKKPSAKNAKRPQFARQMLWLALKIGLVLLLTLFIYLIYLDSKITTLFSSHKWQFPAQVYARSLELIPGKSLTQKQLVSELELLQYRAVDKINGPGQYSQSGTKVTVFRRAFQFADGYDQEEVFTVSFAGQRVHNIYDHQLKKSVQKSRIEPQLVQHLVSSEQEDREMVTLADMPEHIKQALLTIEDRDFYQHHGVSVWSVVRAFWANLMAGRTVQGGSTLTQQLAKNMYLTADKTMIRKVNEALIALILDYRYSKDQILEAYLNEIFIGQFHSNAVHGFALGSKFYFGKPLDELLPEEYALLVAIVKGPSYYDPRRFGARAKDRRDLVLKMLHAEELLSDADYQRAVSKPLAVIPLGHHLKGRSPSYLDAVKRELKNLVTDPAVIAEGMKIFTYMDPQAQLAAEQVVKQRLSELDSQLEAAMVVTDYQAGSYKAIVGGKAVHFAGYNRALDARRQIGSIVKPVLYLQALSRPEQFSLATMLDDSPIHLKGSQGGWSPQNFDKKFRGQVTLIQALSESLNVPTVRLGLKLGLPALRDGFSKLGLERELKMQPSAFLGAVELTPAEVAQLYQVIANKGRYIKLASIESITKTDGTMLYQRRNIVQQRVTEEADYLLQYAMQQSTRSGTSKILANQFAGIRFAGKTGTSSDHKDSWFTGFEHELSVTVWLGRDDNKSIGLTGGSGALTLFSQYFRTVPPNSLFRAIPPDVTLGRFSVTTGRPVADDCDGSMLLPKVVSATLITECE</sequence>
<comment type="similarity">
    <text evidence="5 23">In the N-terminal section; belongs to the glycosyltransferase 51 family.</text>
</comment>
<evidence type="ECO:0000256" key="8">
    <source>
        <dbReference type="ARBA" id="ARBA00022645"/>
    </source>
</evidence>
<dbReference type="GO" id="GO:0071555">
    <property type="term" value="P:cell wall organization"/>
    <property type="evidence" value="ECO:0007669"/>
    <property type="project" value="UniProtKB-UniRule"/>
</dbReference>
<comment type="pathway">
    <text evidence="3 23">Cell wall biogenesis; peptidoglycan biosynthesis.</text>
</comment>
<comment type="similarity">
    <text evidence="4 23">In the C-terminal section; belongs to the transpeptidase family.</text>
</comment>
<evidence type="ECO:0000256" key="24">
    <source>
        <dbReference type="PIRSR" id="PIRSR002799-1"/>
    </source>
</evidence>
<feature type="domain" description="Glycosyl transferase family 51" evidence="27">
    <location>
        <begin position="166"/>
        <end position="342"/>
    </location>
</feature>
<dbReference type="InterPro" id="IPR036950">
    <property type="entry name" value="PBP_transglycosylase"/>
</dbReference>
<feature type="domain" description="Penicillin-binding protein transpeptidase" evidence="26">
    <location>
        <begin position="431"/>
        <end position="667"/>
    </location>
</feature>
<dbReference type="PANTHER" id="PTHR32282">
    <property type="entry name" value="BINDING PROTEIN TRANSPEPTIDASE, PUTATIVE-RELATED"/>
    <property type="match status" value="1"/>
</dbReference>
<dbReference type="GO" id="GO:0008658">
    <property type="term" value="F:penicillin binding"/>
    <property type="evidence" value="ECO:0007669"/>
    <property type="project" value="UniProtKB-UniRule"/>
</dbReference>
<keyword evidence="11 23" id="KW-0808">Transferase</keyword>
<keyword evidence="12" id="KW-0378">Hydrolase</keyword>
<dbReference type="SUPFAM" id="SSF56601">
    <property type="entry name" value="beta-lactamase/transpeptidase-like"/>
    <property type="match status" value="1"/>
</dbReference>
<dbReference type="GO" id="GO:0008955">
    <property type="term" value="F:peptidoglycan glycosyltransferase activity"/>
    <property type="evidence" value="ECO:0007669"/>
    <property type="project" value="UniProtKB-UniRule"/>
</dbReference>
<dbReference type="Pfam" id="PF00912">
    <property type="entry name" value="Transgly"/>
    <property type="match status" value="1"/>
</dbReference>
<evidence type="ECO:0000256" key="7">
    <source>
        <dbReference type="ARBA" id="ARBA00022475"/>
    </source>
</evidence>
<evidence type="ECO:0000259" key="27">
    <source>
        <dbReference type="Pfam" id="PF00912"/>
    </source>
</evidence>
<dbReference type="GO" id="GO:0008360">
    <property type="term" value="P:regulation of cell shape"/>
    <property type="evidence" value="ECO:0007669"/>
    <property type="project" value="UniProtKB-UniRule"/>
</dbReference>
<comment type="subcellular location">
    <subcellularLocation>
        <location evidence="2">Cell membrane</location>
    </subcellularLocation>
</comment>
<dbReference type="Pfam" id="PF14814">
    <property type="entry name" value="UB2H"/>
    <property type="match status" value="1"/>
</dbReference>
<comment type="catalytic activity">
    <reaction evidence="20">
        <text>Preferential cleavage: (Ac)2-L-Lys-D-Ala-|-D-Ala. Also transpeptidation of peptidyl-alanyl moieties that are N-acyl substituents of D-alanine.</text>
        <dbReference type="EC" id="3.4.16.4"/>
    </reaction>
</comment>
<keyword evidence="14 23" id="KW-0573">Peptidoglycan synthesis</keyword>
<evidence type="ECO:0000256" key="2">
    <source>
        <dbReference type="ARBA" id="ARBA00004236"/>
    </source>
</evidence>
<evidence type="ECO:0000256" key="11">
    <source>
        <dbReference type="ARBA" id="ARBA00022679"/>
    </source>
</evidence>
<dbReference type="UniPathway" id="UPA00219"/>
<evidence type="ECO:0000256" key="1">
    <source>
        <dbReference type="ARBA" id="ARBA00002624"/>
    </source>
</evidence>
<dbReference type="GO" id="GO:0009252">
    <property type="term" value="P:peptidoglycan biosynthetic process"/>
    <property type="evidence" value="ECO:0007669"/>
    <property type="project" value="UniProtKB-UniRule"/>
</dbReference>
<feature type="active site" description="Acyl-ester intermediate; for transpeptidase activity" evidence="24">
    <location>
        <position position="468"/>
    </location>
</feature>
<evidence type="ECO:0000256" key="12">
    <source>
        <dbReference type="ARBA" id="ARBA00022801"/>
    </source>
</evidence>
<keyword evidence="18 23" id="KW-0961">Cell wall biogenesis/degradation</keyword>
<keyword evidence="15 25" id="KW-0472">Membrane</keyword>
<dbReference type="InterPro" id="IPR012338">
    <property type="entry name" value="Beta-lactam/transpept-like"/>
</dbReference>
<keyword evidence="7" id="KW-1003">Cell membrane</keyword>
<evidence type="ECO:0000256" key="17">
    <source>
        <dbReference type="ARBA" id="ARBA00023268"/>
    </source>
</evidence>
<evidence type="ECO:0000313" key="30">
    <source>
        <dbReference type="Proteomes" id="UP000321814"/>
    </source>
</evidence>
<name>A0A5C8M0B5_9GAMM</name>
<dbReference type="Pfam" id="PF00905">
    <property type="entry name" value="Transpeptidase"/>
    <property type="match status" value="1"/>
</dbReference>
<evidence type="ECO:0000256" key="16">
    <source>
        <dbReference type="ARBA" id="ARBA00023251"/>
    </source>
</evidence>
<reference evidence="29 30" key="1">
    <citation type="submission" date="2019-08" db="EMBL/GenBank/DDBJ databases">
        <title>Draft genome analysis of Rheinheimera tangshanensis isolated from the roots of fresh rice plants (Oryza sativa).</title>
        <authorList>
            <person name="Yu Q."/>
            <person name="Qi Y."/>
            <person name="Zhang H."/>
            <person name="Pu J."/>
        </authorList>
    </citation>
    <scope>NUCLEOTIDE SEQUENCE [LARGE SCALE GENOMIC DNA]</scope>
    <source>
        <strain evidence="29 30">JA3-B52</strain>
    </source>
</reference>
<keyword evidence="30" id="KW-1185">Reference proteome</keyword>
<keyword evidence="10 23" id="KW-0328">Glycosyltransferase</keyword>
<dbReference type="InterPro" id="IPR011813">
    <property type="entry name" value="PBP_1b"/>
</dbReference>
<keyword evidence="13 23" id="KW-0133">Cell shape</keyword>
<evidence type="ECO:0000256" key="14">
    <source>
        <dbReference type="ARBA" id="ARBA00022984"/>
    </source>
</evidence>
<dbReference type="InterPro" id="IPR050396">
    <property type="entry name" value="Glycosyltr_51/Transpeptidase"/>
</dbReference>
<dbReference type="OrthoDB" id="9766909at2"/>
<dbReference type="InterPro" id="IPR001264">
    <property type="entry name" value="Glyco_trans_51"/>
</dbReference>
<dbReference type="Gene3D" id="1.10.3810.10">
    <property type="entry name" value="Biosynthetic peptidoglycan transglycosylase-like"/>
    <property type="match status" value="1"/>
</dbReference>
<keyword evidence="16" id="KW-0046">Antibiotic resistance</keyword>
<dbReference type="GO" id="GO:0009274">
    <property type="term" value="C:peptidoglycan-based cell wall"/>
    <property type="evidence" value="ECO:0007669"/>
    <property type="project" value="UniProtKB-UniRule"/>
</dbReference>
<evidence type="ECO:0000313" key="29">
    <source>
        <dbReference type="EMBL" id="TXK82996.1"/>
    </source>
</evidence>
<comment type="catalytic activity">
    <reaction evidence="21">
        <text>[GlcNAc-(1-&gt;4)-Mur2Ac(oyl-L-Ala-gamma-D-Glu-L-Lys-D-Ala-D-Ala)](n)-di-trans,octa-cis-undecaprenyl diphosphate + beta-D-GlcNAc-(1-&gt;4)-Mur2Ac(oyl-L-Ala-gamma-D-Glu-L-Lys-D-Ala-D-Ala)-di-trans,octa-cis-undecaprenyl diphosphate = [GlcNAc-(1-&gt;4)-Mur2Ac(oyl-L-Ala-gamma-D-Glu-L-Lys-D-Ala-D-Ala)](n+1)-di-trans,octa-cis-undecaprenyl diphosphate + di-trans,octa-cis-undecaprenyl diphosphate + H(+)</text>
        <dbReference type="Rhea" id="RHEA:23708"/>
        <dbReference type="Rhea" id="RHEA-COMP:9602"/>
        <dbReference type="Rhea" id="RHEA-COMP:9603"/>
        <dbReference type="ChEBI" id="CHEBI:15378"/>
        <dbReference type="ChEBI" id="CHEBI:58405"/>
        <dbReference type="ChEBI" id="CHEBI:60033"/>
        <dbReference type="ChEBI" id="CHEBI:78435"/>
        <dbReference type="EC" id="2.4.99.28"/>
    </reaction>
</comment>
<keyword evidence="17" id="KW-0511">Multifunctional enzyme</keyword>
<evidence type="ECO:0000256" key="20">
    <source>
        <dbReference type="ARBA" id="ARBA00034000"/>
    </source>
</evidence>
<organism evidence="29 30">
    <name type="scientific">Rheinheimera tangshanensis</name>
    <dbReference type="NCBI Taxonomy" id="400153"/>
    <lineage>
        <taxon>Bacteria</taxon>
        <taxon>Pseudomonadati</taxon>
        <taxon>Pseudomonadota</taxon>
        <taxon>Gammaproteobacteria</taxon>
        <taxon>Chromatiales</taxon>
        <taxon>Chromatiaceae</taxon>
        <taxon>Rheinheimera</taxon>
    </lineage>
</organism>
<dbReference type="AlphaFoldDB" id="A0A5C8M0B5"/>
<proteinExistence type="inferred from homology"/>
<dbReference type="Gene3D" id="1.20.5.100">
    <property type="entry name" value="Cytochrome c1, transmembrane anchor, C-terminal"/>
    <property type="match status" value="1"/>
</dbReference>
<evidence type="ECO:0000256" key="18">
    <source>
        <dbReference type="ARBA" id="ARBA00023316"/>
    </source>
</evidence>
<dbReference type="GO" id="GO:0006508">
    <property type="term" value="P:proteolysis"/>
    <property type="evidence" value="ECO:0007669"/>
    <property type="project" value="UniProtKB-KW"/>
</dbReference>
<dbReference type="RefSeq" id="WP_147902909.1">
    <property type="nucleotide sequence ID" value="NZ_BAAAGC010000002.1"/>
</dbReference>
<dbReference type="GO" id="GO:0030288">
    <property type="term" value="C:outer membrane-bounded periplasmic space"/>
    <property type="evidence" value="ECO:0007669"/>
    <property type="project" value="TreeGrafter"/>
</dbReference>
<evidence type="ECO:0000256" key="21">
    <source>
        <dbReference type="ARBA" id="ARBA00049902"/>
    </source>
</evidence>
<evidence type="ECO:0000256" key="19">
    <source>
        <dbReference type="ARBA" id="ARBA00032454"/>
    </source>
</evidence>
<evidence type="ECO:0000256" key="3">
    <source>
        <dbReference type="ARBA" id="ARBA00004752"/>
    </source>
</evidence>
<evidence type="ECO:0000256" key="5">
    <source>
        <dbReference type="ARBA" id="ARBA00007739"/>
    </source>
</evidence>
<comment type="caution">
    <text evidence="29">The sequence shown here is derived from an EMBL/GenBank/DDBJ whole genome shotgun (WGS) entry which is preliminary data.</text>
</comment>
<evidence type="ECO:0000256" key="10">
    <source>
        <dbReference type="ARBA" id="ARBA00022676"/>
    </source>
</evidence>
<accession>A0A5C8M0B5</accession>
<dbReference type="Gene3D" id="3.30.2060.10">
    <property type="entry name" value="Penicillin-binding protein 1b domain"/>
    <property type="match status" value="1"/>
</dbReference>
<dbReference type="NCBIfam" id="TIGR02071">
    <property type="entry name" value="PBP_1b"/>
    <property type="match status" value="1"/>
</dbReference>
<evidence type="ECO:0000256" key="13">
    <source>
        <dbReference type="ARBA" id="ARBA00022960"/>
    </source>
</evidence>
<dbReference type="PIRSF" id="PIRSF002799">
    <property type="entry name" value="PBP_1b"/>
    <property type="match status" value="1"/>
</dbReference>
<keyword evidence="8" id="KW-0121">Carboxypeptidase</keyword>
<evidence type="ECO:0000256" key="4">
    <source>
        <dbReference type="ARBA" id="ARBA00007090"/>
    </source>
</evidence>
<gene>
    <name evidence="29" type="primary">mrcB</name>
    <name evidence="29" type="ORF">FU839_01580</name>
</gene>
<dbReference type="GO" id="GO:0046677">
    <property type="term" value="P:response to antibiotic"/>
    <property type="evidence" value="ECO:0007669"/>
    <property type="project" value="UniProtKB-UniRule"/>
</dbReference>
<dbReference type="SUPFAM" id="SSF53955">
    <property type="entry name" value="Lysozyme-like"/>
    <property type="match status" value="1"/>
</dbReference>
<dbReference type="InterPro" id="IPR028166">
    <property type="entry name" value="UB2H"/>
</dbReference>
<dbReference type="EMBL" id="VRLR01000001">
    <property type="protein sequence ID" value="TXK82996.1"/>
    <property type="molecule type" value="Genomic_DNA"/>
</dbReference>
<evidence type="ECO:0000259" key="28">
    <source>
        <dbReference type="Pfam" id="PF14814"/>
    </source>
</evidence>
<evidence type="ECO:0000256" key="22">
    <source>
        <dbReference type="NCBIfam" id="TIGR02071"/>
    </source>
</evidence>
<dbReference type="Proteomes" id="UP000321814">
    <property type="component" value="Unassembled WGS sequence"/>
</dbReference>
<dbReference type="PANTHER" id="PTHR32282:SF11">
    <property type="entry name" value="PENICILLIN-BINDING PROTEIN 1B"/>
    <property type="match status" value="1"/>
</dbReference>
<comment type="function">
    <text evidence="1 23">Cell wall formation. Synthesis of cross-linked peptidoglycan from the lipid intermediates. The enzyme has a penicillin-insensitive transglycosylase N-terminal domain (formation of linear glycan strands) and a penicillin-sensitive transpeptidase C-terminal domain (cross-linking of the peptide subunits).</text>
</comment>
<evidence type="ECO:0000256" key="25">
    <source>
        <dbReference type="SAM" id="Phobius"/>
    </source>
</evidence>
<feature type="domain" description="Bifunctional transglycosylase second" evidence="28">
    <location>
        <begin position="75"/>
        <end position="155"/>
    </location>
</feature>
<feature type="transmembrane region" description="Helical" evidence="25">
    <location>
        <begin position="27"/>
        <end position="48"/>
    </location>
</feature>
<evidence type="ECO:0000256" key="23">
    <source>
        <dbReference type="PIRNR" id="PIRNR002799"/>
    </source>
</evidence>
<keyword evidence="9" id="KW-0645">Protease</keyword>
<dbReference type="InterPro" id="IPR001460">
    <property type="entry name" value="PCN-bd_Tpept"/>
</dbReference>
<evidence type="ECO:0000256" key="9">
    <source>
        <dbReference type="ARBA" id="ARBA00022670"/>
    </source>
</evidence>
<dbReference type="InterPro" id="IPR023346">
    <property type="entry name" value="Lysozyme-like_dom_sf"/>
</dbReference>
<dbReference type="GO" id="GO:0009002">
    <property type="term" value="F:serine-type D-Ala-D-Ala carboxypeptidase activity"/>
    <property type="evidence" value="ECO:0007669"/>
    <property type="project" value="UniProtKB-EC"/>
</dbReference>
<keyword evidence="25" id="KW-0812">Transmembrane</keyword>